<dbReference type="EMBL" id="MN036270">
    <property type="protein sequence ID" value="QDH91483.1"/>
    <property type="molecule type" value="Genomic_RNA"/>
</dbReference>
<sequence>MATRTRSSTINPSIGTLAENGVVYSTLTRTNGFESITDVTAPPKGRTDNNMTLSRDRKFGGLLNGSVKSGSSTFSWNNYPLDLTATVFASPVAVNLAEATAALRAITVTNPARHEVLAPAFLLELRDLPKMVQFGGRVLSSSRREFKALRQSWRVARREAGNFSQAFTTEEFMSMFEQRLLDSLDDTVLGIFKAAAAANLALQFGWEPLLSDLKKMAGFENAVARRRKEINNLYSGTGLKRKVELQNSLLEKTSVVTIHSQLGTVNAVVSAKSQTRQWVTVAYKPRTPLHLPPTDTELMRQIYGLTVHGVTASAWEVLRWSWLIDWFSNIGDVLDYSNNELDVNTRVNVMTHVRQQAKFPTTVGTGKLVSAYQWTKESKKRNKGLPDLGAISVKLPFLGANQLSILGSLALLQGKR</sequence>
<protein>
    <submittedName>
        <fullName evidence="1">Uncharacterized protein</fullName>
    </submittedName>
</protein>
<accession>A0A514DCZ6</accession>
<proteinExistence type="predicted"/>
<organism evidence="1">
    <name type="scientific">Leviviridae sp</name>
    <dbReference type="NCBI Taxonomy" id="2027243"/>
    <lineage>
        <taxon>Viruses</taxon>
        <taxon>Riboviria</taxon>
        <taxon>Orthornavirae</taxon>
        <taxon>Lenarviricota</taxon>
        <taxon>Leviviricetes</taxon>
        <taxon>Norzivirales</taxon>
        <taxon>Fiersviridae</taxon>
    </lineage>
</organism>
<gene>
    <name evidence="1" type="ORF">H1Bulk30243_000001</name>
</gene>
<name>A0A514DCZ6_9VIRU</name>
<reference evidence="1" key="1">
    <citation type="submission" date="2019-05" db="EMBL/GenBank/DDBJ databases">
        <title>Metatranscriptomic reconstruction reveals RNA viruses with the potential to shape carbon cycling in soil.</title>
        <authorList>
            <person name="Starr E.P."/>
            <person name="Nuccio E."/>
            <person name="Pett-Ridge J."/>
            <person name="Banfield J.F."/>
            <person name="Firestone M.K."/>
        </authorList>
    </citation>
    <scope>NUCLEOTIDE SEQUENCE</scope>
    <source>
        <strain evidence="1">H1_Bulk_30_scaffold_243</strain>
    </source>
</reference>
<evidence type="ECO:0000313" key="1">
    <source>
        <dbReference type="EMBL" id="QDH91483.1"/>
    </source>
</evidence>